<evidence type="ECO:0000256" key="2">
    <source>
        <dbReference type="ARBA" id="ARBA00022747"/>
    </source>
</evidence>
<dbReference type="Proteomes" id="UP000295598">
    <property type="component" value="Unassembled WGS sequence"/>
</dbReference>
<protein>
    <recommendedName>
        <fullName evidence="4">Type I restriction modification DNA specificity domain-containing protein</fullName>
    </recommendedName>
</protein>
<accession>A0A4V6P8I3</accession>
<dbReference type="GO" id="GO:0003677">
    <property type="term" value="F:DNA binding"/>
    <property type="evidence" value="ECO:0007669"/>
    <property type="project" value="UniProtKB-KW"/>
</dbReference>
<sequence>MSLNQYSESSAQPGLSAEKLKVLNIITPPIAEQTATMQQLLTGKTRLPQFALREDGTAKGYKASELGEIPEDWESVQLGDLVEKIIGSGTPRRNNPSYWGNSIPWVTVKDFSTFNPLSTQESITNEGLKNSSSNLIPKGTLITSTRMALGKAVIYEVNVAINQDLKAIFPSSKLLMKYLYFWFEINSHLIDELGSGSTVKGLSLADLKSILFLLPNKTEQTTIATILSNMDEEIQSLQQRLIKTRQIKQGMMQELLTGKTRLVKPTQQRN</sequence>
<reference evidence="5 6" key="1">
    <citation type="journal article" date="2019" name="Int. J. Syst. Evol. Microbiol.">
        <title>Photorhabdus khanii subsp. guanajuatensis subsp. nov., isolated from Heterorhabditis atacamensis, and Photorhabdus luminescens subsp. mexicana subsp. nov., isolated from Heterorhabditis mexicana entomopathogenic nematodes.</title>
        <authorList>
            <person name="Machado R.A.R."/>
            <person name="Bruno P."/>
            <person name="Arce C.C.M."/>
            <person name="Liechti N."/>
            <person name="Kohler A."/>
            <person name="Bernal J."/>
            <person name="Bruggmann R."/>
            <person name="Turlings T.C.J."/>
        </authorList>
    </citation>
    <scope>NUCLEOTIDE SEQUENCE [LARGE SCALE GENOMIC DNA]</scope>
    <source>
        <strain evidence="5 6">MEX20-17</strain>
    </source>
</reference>
<dbReference type="EMBL" id="PUJY01000008">
    <property type="protein sequence ID" value="TDB60305.1"/>
    <property type="molecule type" value="Genomic_DNA"/>
</dbReference>
<gene>
    <name evidence="5" type="ORF">C5467_07160</name>
</gene>
<dbReference type="CDD" id="cd17285">
    <property type="entry name" value="RMtype1_S_Csp16704I_TRD2-CR2_like"/>
    <property type="match status" value="1"/>
</dbReference>
<keyword evidence="3" id="KW-0238">DNA-binding</keyword>
<dbReference type="PANTHER" id="PTHR30408:SF12">
    <property type="entry name" value="TYPE I RESTRICTION ENZYME MJAVIII SPECIFICITY SUBUNIT"/>
    <property type="match status" value="1"/>
</dbReference>
<evidence type="ECO:0000256" key="3">
    <source>
        <dbReference type="ARBA" id="ARBA00023125"/>
    </source>
</evidence>
<dbReference type="InterPro" id="IPR000055">
    <property type="entry name" value="Restrct_endonuc_typeI_TRD"/>
</dbReference>
<evidence type="ECO:0000313" key="6">
    <source>
        <dbReference type="Proteomes" id="UP000295598"/>
    </source>
</evidence>
<dbReference type="Gene3D" id="3.90.220.20">
    <property type="entry name" value="DNA methylase specificity domains"/>
    <property type="match status" value="1"/>
</dbReference>
<dbReference type="InterPro" id="IPR052021">
    <property type="entry name" value="Type-I_RS_S_subunit"/>
</dbReference>
<dbReference type="GO" id="GO:0009307">
    <property type="term" value="P:DNA restriction-modification system"/>
    <property type="evidence" value="ECO:0007669"/>
    <property type="project" value="UniProtKB-KW"/>
</dbReference>
<dbReference type="Gene3D" id="1.10.287.1120">
    <property type="entry name" value="Bipartite methylase S protein"/>
    <property type="match status" value="1"/>
</dbReference>
<dbReference type="AlphaFoldDB" id="A0A4V6P8I3"/>
<evidence type="ECO:0000313" key="5">
    <source>
        <dbReference type="EMBL" id="TDB60305.1"/>
    </source>
</evidence>
<evidence type="ECO:0000256" key="1">
    <source>
        <dbReference type="ARBA" id="ARBA00010923"/>
    </source>
</evidence>
<organism evidence="5 6">
    <name type="scientific">Photorhabdus khanii subsp. guanajuatensis</name>
    <dbReference type="NCBI Taxonomy" id="2100166"/>
    <lineage>
        <taxon>Bacteria</taxon>
        <taxon>Pseudomonadati</taxon>
        <taxon>Pseudomonadota</taxon>
        <taxon>Gammaproteobacteria</taxon>
        <taxon>Enterobacterales</taxon>
        <taxon>Morganellaceae</taxon>
        <taxon>Photorhabdus</taxon>
    </lineage>
</organism>
<evidence type="ECO:0000259" key="4">
    <source>
        <dbReference type="Pfam" id="PF01420"/>
    </source>
</evidence>
<keyword evidence="2" id="KW-0680">Restriction system</keyword>
<proteinExistence type="inferred from homology"/>
<dbReference type="SUPFAM" id="SSF116734">
    <property type="entry name" value="DNA methylase specificity domain"/>
    <property type="match status" value="1"/>
</dbReference>
<comment type="similarity">
    <text evidence="1">Belongs to the type-I restriction system S methylase family.</text>
</comment>
<comment type="caution">
    <text evidence="5">The sequence shown here is derived from an EMBL/GenBank/DDBJ whole genome shotgun (WGS) entry which is preliminary data.</text>
</comment>
<name>A0A4V6P8I3_9GAMM</name>
<dbReference type="PANTHER" id="PTHR30408">
    <property type="entry name" value="TYPE-1 RESTRICTION ENZYME ECOKI SPECIFICITY PROTEIN"/>
    <property type="match status" value="1"/>
</dbReference>
<dbReference type="InterPro" id="IPR044946">
    <property type="entry name" value="Restrct_endonuc_typeI_TRD_sf"/>
</dbReference>
<dbReference type="Pfam" id="PF01420">
    <property type="entry name" value="Methylase_S"/>
    <property type="match status" value="1"/>
</dbReference>
<feature type="domain" description="Type I restriction modification DNA specificity" evidence="4">
    <location>
        <begin position="70"/>
        <end position="241"/>
    </location>
</feature>